<proteinExistence type="predicted"/>
<keyword evidence="2" id="KW-1185">Reference proteome</keyword>
<name>A0ABX9I6Z4_9LACO</name>
<dbReference type="Proteomes" id="UP000254492">
    <property type="component" value="Unassembled WGS sequence"/>
</dbReference>
<gene>
    <name evidence="1" type="ORF">DWV05_01855</name>
</gene>
<accession>A0ABX9I6Z4</accession>
<evidence type="ECO:0000313" key="2">
    <source>
        <dbReference type="Proteomes" id="UP000254492"/>
    </source>
</evidence>
<organism evidence="1 2">
    <name type="scientific">Weissella thailandensis</name>
    <dbReference type="NCBI Taxonomy" id="89061"/>
    <lineage>
        <taxon>Bacteria</taxon>
        <taxon>Bacillati</taxon>
        <taxon>Bacillota</taxon>
        <taxon>Bacilli</taxon>
        <taxon>Lactobacillales</taxon>
        <taxon>Lactobacillaceae</taxon>
        <taxon>Weissella</taxon>
    </lineage>
</organism>
<comment type="caution">
    <text evidence="1">The sequence shown here is derived from an EMBL/GenBank/DDBJ whole genome shotgun (WGS) entry which is preliminary data.</text>
</comment>
<evidence type="ECO:0008006" key="3">
    <source>
        <dbReference type="Google" id="ProtNLM"/>
    </source>
</evidence>
<sequence>MIQTNIITPENTYQLVVQHTTNQISFGIFTPAFGQTTFRLFVSDLATANYFTQYLAGILALTFQKHMSNVNFLSQLQKLINKQLANWQVTNQ</sequence>
<evidence type="ECO:0000313" key="1">
    <source>
        <dbReference type="EMBL" id="RDS60317.1"/>
    </source>
</evidence>
<protein>
    <recommendedName>
        <fullName evidence="3">DUF3870 domain-containing protein</fullName>
    </recommendedName>
</protein>
<reference evidence="1 2" key="1">
    <citation type="submission" date="2018-07" db="EMBL/GenBank/DDBJ databases">
        <title>Genome-based reclassification of Weissella jogaejeotgali as Weissella thailandensis.</title>
        <authorList>
            <person name="Chun J."/>
            <person name="Kim B.-Y."/>
            <person name="Kwak M.-J."/>
        </authorList>
    </citation>
    <scope>NUCLEOTIDE SEQUENCE [LARGE SCALE GENOMIC DNA]</scope>
    <source>
        <strain evidence="1 2">KCTC 3751</strain>
    </source>
</reference>
<dbReference type="RefSeq" id="WP_115470475.1">
    <property type="nucleotide sequence ID" value="NZ_BJEC01000001.1"/>
</dbReference>
<dbReference type="EMBL" id="QRAY01000002">
    <property type="protein sequence ID" value="RDS60317.1"/>
    <property type="molecule type" value="Genomic_DNA"/>
</dbReference>